<feature type="transmembrane region" description="Helical" evidence="6">
    <location>
        <begin position="136"/>
        <end position="156"/>
    </location>
</feature>
<feature type="transmembrane region" description="Helical" evidence="6">
    <location>
        <begin position="220"/>
        <end position="240"/>
    </location>
</feature>
<accession>A0A1H8BR93</accession>
<dbReference type="RefSeq" id="WP_245731358.1">
    <property type="nucleotide sequence ID" value="NZ_FOCI01000005.1"/>
</dbReference>
<name>A0A1H8BR93_9RHOB</name>
<evidence type="ECO:0000256" key="2">
    <source>
        <dbReference type="ARBA" id="ARBA00022475"/>
    </source>
</evidence>
<keyword evidence="3 6" id="KW-0812">Transmembrane</keyword>
<evidence type="ECO:0000256" key="4">
    <source>
        <dbReference type="ARBA" id="ARBA00022989"/>
    </source>
</evidence>
<evidence type="ECO:0000256" key="6">
    <source>
        <dbReference type="SAM" id="Phobius"/>
    </source>
</evidence>
<comment type="subcellular location">
    <subcellularLocation>
        <location evidence="1">Cell membrane</location>
        <topology evidence="1">Multi-pass membrane protein</topology>
    </subcellularLocation>
</comment>
<sequence>MTHPLGSGGLVPYYGPMTDSIQPGVGSPPAAPPSTGDDLQAAPQASPLRRFGALLMAVWTIAMERHVSLIAAGVAFFGMFALFPAMAAIIAVFGLLADPVVVVQQLELMEEIIPTETYLLIVEQTGRLLAAQTGTLGFASGVSLILALWAARAGVAGLMEGLNAIANRPARNGFKDILVAFVLTLTLVGLAIMAMAAVVIAPIVMRFAHISPDTAWLLEVIRWLVALFVLYAALSLLYRFGPNQKDARLQWITVGAATAVVLWIVASATLSFYLGNFGNYNEVYGSIGAVIGMLLWLYLTAYLVLLGAALNLLVHGNIDGQH</sequence>
<keyword evidence="8" id="KW-1185">Reference proteome</keyword>
<dbReference type="PANTHER" id="PTHR30213:SF0">
    <property type="entry name" value="UPF0761 MEMBRANE PROTEIN YIHY"/>
    <property type="match status" value="1"/>
</dbReference>
<evidence type="ECO:0000256" key="3">
    <source>
        <dbReference type="ARBA" id="ARBA00022692"/>
    </source>
</evidence>
<evidence type="ECO:0000313" key="8">
    <source>
        <dbReference type="Proteomes" id="UP000199585"/>
    </source>
</evidence>
<dbReference type="NCBIfam" id="TIGR00765">
    <property type="entry name" value="yihY_not_rbn"/>
    <property type="match status" value="1"/>
</dbReference>
<reference evidence="7 8" key="1">
    <citation type="submission" date="2016-10" db="EMBL/GenBank/DDBJ databases">
        <authorList>
            <person name="de Groot N.N."/>
        </authorList>
    </citation>
    <scope>NUCLEOTIDE SEQUENCE [LARGE SCALE GENOMIC DNA]</scope>
    <source>
        <strain evidence="7 8">DSM 16213</strain>
    </source>
</reference>
<dbReference type="Proteomes" id="UP000199585">
    <property type="component" value="Unassembled WGS sequence"/>
</dbReference>
<evidence type="ECO:0000256" key="5">
    <source>
        <dbReference type="ARBA" id="ARBA00023136"/>
    </source>
</evidence>
<organism evidence="7 8">
    <name type="scientific">Loktanella fryxellensis</name>
    <dbReference type="NCBI Taxonomy" id="245187"/>
    <lineage>
        <taxon>Bacteria</taxon>
        <taxon>Pseudomonadati</taxon>
        <taxon>Pseudomonadota</taxon>
        <taxon>Alphaproteobacteria</taxon>
        <taxon>Rhodobacterales</taxon>
        <taxon>Roseobacteraceae</taxon>
        <taxon>Loktanella</taxon>
    </lineage>
</organism>
<dbReference type="Pfam" id="PF03631">
    <property type="entry name" value="Virul_fac_BrkB"/>
    <property type="match status" value="1"/>
</dbReference>
<proteinExistence type="predicted"/>
<dbReference type="EMBL" id="FOCI01000005">
    <property type="protein sequence ID" value="SEM84644.1"/>
    <property type="molecule type" value="Genomic_DNA"/>
</dbReference>
<evidence type="ECO:0000313" key="7">
    <source>
        <dbReference type="EMBL" id="SEM84644.1"/>
    </source>
</evidence>
<protein>
    <submittedName>
        <fullName evidence="7">Membrane protein</fullName>
    </submittedName>
</protein>
<keyword evidence="4 6" id="KW-1133">Transmembrane helix</keyword>
<gene>
    <name evidence="7" type="ORF">SAMN04488003_105120</name>
</gene>
<keyword evidence="2" id="KW-1003">Cell membrane</keyword>
<feature type="transmembrane region" description="Helical" evidence="6">
    <location>
        <begin position="287"/>
        <end position="314"/>
    </location>
</feature>
<dbReference type="GO" id="GO:0005886">
    <property type="term" value="C:plasma membrane"/>
    <property type="evidence" value="ECO:0007669"/>
    <property type="project" value="UniProtKB-SubCell"/>
</dbReference>
<dbReference type="STRING" id="245187.SAMN04488003_105120"/>
<evidence type="ECO:0000256" key="1">
    <source>
        <dbReference type="ARBA" id="ARBA00004651"/>
    </source>
</evidence>
<dbReference type="PIRSF" id="PIRSF035875">
    <property type="entry name" value="RNase_BN"/>
    <property type="match status" value="1"/>
</dbReference>
<dbReference type="PANTHER" id="PTHR30213">
    <property type="entry name" value="INNER MEMBRANE PROTEIN YHJD"/>
    <property type="match status" value="1"/>
</dbReference>
<dbReference type="InterPro" id="IPR017039">
    <property type="entry name" value="Virul_fac_BrkB"/>
</dbReference>
<feature type="transmembrane region" description="Helical" evidence="6">
    <location>
        <begin position="252"/>
        <end position="275"/>
    </location>
</feature>
<keyword evidence="5 6" id="KW-0472">Membrane</keyword>
<dbReference type="AlphaFoldDB" id="A0A1H8BR93"/>
<feature type="transmembrane region" description="Helical" evidence="6">
    <location>
        <begin position="177"/>
        <end position="200"/>
    </location>
</feature>
<feature type="transmembrane region" description="Helical" evidence="6">
    <location>
        <begin position="69"/>
        <end position="96"/>
    </location>
</feature>